<proteinExistence type="predicted"/>
<keyword evidence="2" id="KW-1185">Reference proteome</keyword>
<organism evidence="1 2">
    <name type="scientific">Dactylosporangium maewongense</name>
    <dbReference type="NCBI Taxonomy" id="634393"/>
    <lineage>
        <taxon>Bacteria</taxon>
        <taxon>Bacillati</taxon>
        <taxon>Actinomycetota</taxon>
        <taxon>Actinomycetes</taxon>
        <taxon>Micromonosporales</taxon>
        <taxon>Micromonosporaceae</taxon>
        <taxon>Dactylosporangium</taxon>
    </lineage>
</organism>
<dbReference type="EMBL" id="BAAAQD010000017">
    <property type="protein sequence ID" value="GAA1543462.1"/>
    <property type="molecule type" value="Genomic_DNA"/>
</dbReference>
<dbReference type="RefSeq" id="WP_344507495.1">
    <property type="nucleotide sequence ID" value="NZ_BAAAQD010000017.1"/>
</dbReference>
<sequence>MTGSPTREFRGAIRLTANTAWRNGDAGFTCTDAAAALQGNLAVANRRAQAVPRADGRPWPAGAVATRADFRSTDPTVAEGARQADGRLPLTDFLQTS</sequence>
<dbReference type="InterPro" id="IPR012334">
    <property type="entry name" value="Pectin_lyas_fold"/>
</dbReference>
<name>A0ABN2BLI4_9ACTN</name>
<comment type="caution">
    <text evidence="1">The sequence shown here is derived from an EMBL/GenBank/DDBJ whole genome shotgun (WGS) entry which is preliminary data.</text>
</comment>
<gene>
    <name evidence="1" type="ORF">GCM10009827_073910</name>
</gene>
<accession>A0ABN2BLI4</accession>
<dbReference type="Gene3D" id="2.160.20.10">
    <property type="entry name" value="Single-stranded right-handed beta-helix, Pectin lyase-like"/>
    <property type="match status" value="1"/>
</dbReference>
<reference evidence="1 2" key="1">
    <citation type="journal article" date="2019" name="Int. J. Syst. Evol. Microbiol.">
        <title>The Global Catalogue of Microorganisms (GCM) 10K type strain sequencing project: providing services to taxonomists for standard genome sequencing and annotation.</title>
        <authorList>
            <consortium name="The Broad Institute Genomics Platform"/>
            <consortium name="The Broad Institute Genome Sequencing Center for Infectious Disease"/>
            <person name="Wu L."/>
            <person name="Ma J."/>
        </authorList>
    </citation>
    <scope>NUCLEOTIDE SEQUENCE [LARGE SCALE GENOMIC DNA]</scope>
    <source>
        <strain evidence="1 2">JCM 15933</strain>
    </source>
</reference>
<evidence type="ECO:0000313" key="1">
    <source>
        <dbReference type="EMBL" id="GAA1543462.1"/>
    </source>
</evidence>
<protein>
    <submittedName>
        <fullName evidence="1">Uncharacterized protein</fullName>
    </submittedName>
</protein>
<dbReference type="Proteomes" id="UP001501470">
    <property type="component" value="Unassembled WGS sequence"/>
</dbReference>
<evidence type="ECO:0000313" key="2">
    <source>
        <dbReference type="Proteomes" id="UP001501470"/>
    </source>
</evidence>